<evidence type="ECO:0000256" key="14">
    <source>
        <dbReference type="ARBA" id="ARBA00022842"/>
    </source>
</evidence>
<reference evidence="17 18" key="1">
    <citation type="submission" date="2024-09" db="EMBL/GenBank/DDBJ databases">
        <title>Laminarin stimulates single cell rates of sulfate reduction while oxygen inhibits transcriptomic activity in coastal marine sediment.</title>
        <authorList>
            <person name="Lindsay M."/>
            <person name="Orcutt B."/>
            <person name="Emerson D."/>
            <person name="Stepanauskas R."/>
            <person name="D'Angelo T."/>
        </authorList>
    </citation>
    <scope>NUCLEOTIDE SEQUENCE [LARGE SCALE GENOMIC DNA]</scope>
    <source>
        <strain evidence="17">SAG AM-311-K15</strain>
    </source>
</reference>
<dbReference type="PROSITE" id="PS50126">
    <property type="entry name" value="S1"/>
    <property type="match status" value="1"/>
</dbReference>
<dbReference type="InterPro" id="IPR019307">
    <property type="entry name" value="RNA-bd_AU-1/RNase_E/G"/>
</dbReference>
<evidence type="ECO:0000259" key="16">
    <source>
        <dbReference type="PROSITE" id="PS50126"/>
    </source>
</evidence>
<keyword evidence="15" id="KW-0694">RNA-binding</keyword>
<feature type="domain" description="S1 motif" evidence="16">
    <location>
        <begin position="42"/>
        <end position="114"/>
    </location>
</feature>
<dbReference type="PANTHER" id="PTHR30001">
    <property type="entry name" value="RIBONUCLEASE"/>
    <property type="match status" value="1"/>
</dbReference>
<evidence type="ECO:0000313" key="18">
    <source>
        <dbReference type="Proteomes" id="UP001594351"/>
    </source>
</evidence>
<evidence type="ECO:0000256" key="11">
    <source>
        <dbReference type="ARBA" id="ARBA00022730"/>
    </source>
</evidence>
<evidence type="ECO:0000256" key="2">
    <source>
        <dbReference type="ARBA" id="ARBA00004496"/>
    </source>
</evidence>
<protein>
    <recommendedName>
        <fullName evidence="4">Ribonuclease G</fullName>
    </recommendedName>
</protein>
<dbReference type="PANTHER" id="PTHR30001:SF0">
    <property type="entry name" value="RIBONUCLEASE G"/>
    <property type="match status" value="1"/>
</dbReference>
<dbReference type="Pfam" id="PF20833">
    <property type="entry name" value="RNase_E_G_Thio"/>
    <property type="match status" value="1"/>
</dbReference>
<dbReference type="EMBL" id="JBHPBY010000097">
    <property type="protein sequence ID" value="MFC1850414.1"/>
    <property type="molecule type" value="Genomic_DNA"/>
</dbReference>
<accession>A0ABV6YW35</accession>
<evidence type="ECO:0000256" key="12">
    <source>
        <dbReference type="ARBA" id="ARBA00022759"/>
    </source>
</evidence>
<organism evidence="17 18">
    <name type="scientific">candidate division CSSED10-310 bacterium</name>
    <dbReference type="NCBI Taxonomy" id="2855610"/>
    <lineage>
        <taxon>Bacteria</taxon>
        <taxon>Bacteria division CSSED10-310</taxon>
    </lineage>
</organism>
<comment type="similarity">
    <text evidence="3">Belongs to the RNase E/G family. RNase G subfamily.</text>
</comment>
<dbReference type="Gene3D" id="3.40.1260.20">
    <property type="entry name" value="Ribonuclease E, catalytic domain"/>
    <property type="match status" value="1"/>
</dbReference>
<dbReference type="NCBIfam" id="TIGR00757">
    <property type="entry name" value="RNaseEG"/>
    <property type="match status" value="1"/>
</dbReference>
<evidence type="ECO:0000256" key="13">
    <source>
        <dbReference type="ARBA" id="ARBA00022801"/>
    </source>
</evidence>
<dbReference type="InterPro" id="IPR048583">
    <property type="entry name" value="RNase_E_G_thioredoxin-like"/>
</dbReference>
<dbReference type="InterPro" id="IPR004659">
    <property type="entry name" value="RNase_E/G"/>
</dbReference>
<evidence type="ECO:0000313" key="17">
    <source>
        <dbReference type="EMBL" id="MFC1850414.1"/>
    </source>
</evidence>
<keyword evidence="8" id="KW-0819">tRNA processing</keyword>
<dbReference type="SMART" id="SM00316">
    <property type="entry name" value="S1"/>
    <property type="match status" value="1"/>
</dbReference>
<comment type="subcellular location">
    <subcellularLocation>
        <location evidence="2">Cytoplasm</location>
    </subcellularLocation>
</comment>
<keyword evidence="11" id="KW-0699">rRNA-binding</keyword>
<evidence type="ECO:0000256" key="10">
    <source>
        <dbReference type="ARBA" id="ARBA00022723"/>
    </source>
</evidence>
<evidence type="ECO:0000256" key="3">
    <source>
        <dbReference type="ARBA" id="ARBA00005663"/>
    </source>
</evidence>
<dbReference type="Gene3D" id="2.40.50.140">
    <property type="entry name" value="Nucleic acid-binding proteins"/>
    <property type="match status" value="1"/>
</dbReference>
<evidence type="ECO:0000256" key="4">
    <source>
        <dbReference type="ARBA" id="ARBA00017719"/>
    </source>
</evidence>
<evidence type="ECO:0000256" key="5">
    <source>
        <dbReference type="ARBA" id="ARBA00022490"/>
    </source>
</evidence>
<name>A0ABV6YW35_UNCC1</name>
<evidence type="ECO:0000256" key="15">
    <source>
        <dbReference type="ARBA" id="ARBA00022884"/>
    </source>
</evidence>
<sequence length="515" mass="59926">MCHRIKKIIINATDHETRVCLLENDVPVEFFLEGHENKRCVGTVCKGRVTKVLPGMQSAFVDIGMDRDAFLYVMDIVDNLDDIEKSILFGEYEDTELEIEKSNRENDRVLERNQNQISITDLLREGQEIMVQVAKEPIGGKGARVTTHITLPGRYLVYMPTVHHIGISKRIEEEEERKRLKELIQKIRPAGTGFIVRTAGEGKLEEEFKTDFEALLKLWHNIQDISEKAKSPSIIHRDLDLVFKTVRDLFTDEVERLEIDNEIEYQRLVEYVHAIQPHLTQRVKFYLKSVPIFEEYGVEDEIEKALNRKVWLKSGGYIVIDQTEALVSIDVNTGKYVGKRNFEDTITRTNLEAAKEIMRQIRLRDLGGIIIIDFIDMQQEENKQKVLETLESEIRKDRSKVNILPLSELGLIQMTRKRMRPSLGRSLMRPCPYCHGSGLIKSKSTICHEIQREIHKMAPSLYEQEILLRVNPVIANYLRKEEDYIIYELESNYKTNISIKADESLHHEQFDIMIF</sequence>
<dbReference type="Pfam" id="PF10150">
    <property type="entry name" value="RNase_E_G"/>
    <property type="match status" value="1"/>
</dbReference>
<dbReference type="InterPro" id="IPR003029">
    <property type="entry name" value="S1_domain"/>
</dbReference>
<dbReference type="SUPFAM" id="SSF50249">
    <property type="entry name" value="Nucleic acid-binding proteins"/>
    <property type="match status" value="1"/>
</dbReference>
<dbReference type="InterPro" id="IPR012340">
    <property type="entry name" value="NA-bd_OB-fold"/>
</dbReference>
<evidence type="ECO:0000256" key="1">
    <source>
        <dbReference type="ARBA" id="ARBA00001946"/>
    </source>
</evidence>
<keyword evidence="5" id="KW-0963">Cytoplasm</keyword>
<comment type="caution">
    <text evidence="17">The sequence shown here is derived from an EMBL/GenBank/DDBJ whole genome shotgun (WGS) entry which is preliminary data.</text>
</comment>
<keyword evidence="9" id="KW-0540">Nuclease</keyword>
<keyword evidence="12" id="KW-0255">Endonuclease</keyword>
<keyword evidence="13" id="KW-0378">Hydrolase</keyword>
<dbReference type="CDD" id="cd04453">
    <property type="entry name" value="S1_RNase_E"/>
    <property type="match status" value="1"/>
</dbReference>
<proteinExistence type="inferred from homology"/>
<comment type="cofactor">
    <cofactor evidence="1">
        <name>Mg(2+)</name>
        <dbReference type="ChEBI" id="CHEBI:18420"/>
    </cofactor>
</comment>
<gene>
    <name evidence="17" type="ORF">ACFL27_09510</name>
</gene>
<evidence type="ECO:0000256" key="8">
    <source>
        <dbReference type="ARBA" id="ARBA00022694"/>
    </source>
</evidence>
<keyword evidence="10" id="KW-0479">Metal-binding</keyword>
<keyword evidence="7" id="KW-0820">tRNA-binding</keyword>
<keyword evidence="6" id="KW-0698">rRNA processing</keyword>
<keyword evidence="18" id="KW-1185">Reference proteome</keyword>
<keyword evidence="14" id="KW-0460">Magnesium</keyword>
<evidence type="ECO:0000256" key="9">
    <source>
        <dbReference type="ARBA" id="ARBA00022722"/>
    </source>
</evidence>
<evidence type="ECO:0000256" key="7">
    <source>
        <dbReference type="ARBA" id="ARBA00022555"/>
    </source>
</evidence>
<evidence type="ECO:0000256" key="6">
    <source>
        <dbReference type="ARBA" id="ARBA00022552"/>
    </source>
</evidence>
<dbReference type="Proteomes" id="UP001594351">
    <property type="component" value="Unassembled WGS sequence"/>
</dbReference>